<dbReference type="AlphaFoldDB" id="W5TDH9"/>
<protein>
    <submittedName>
        <fullName evidence="2">Uncharacterized protein</fullName>
    </submittedName>
</protein>
<accession>W5TDH9</accession>
<dbReference type="KEGG" id="nno:NONO_c22400"/>
<proteinExistence type="predicted"/>
<reference evidence="2 3" key="1">
    <citation type="journal article" date="2014" name="Appl. Environ. Microbiol.">
        <title>Insights into the Microbial Degradation of Rubber and Gutta-Percha by Analysis of the Complete Genome of Nocardia nova SH22a.</title>
        <authorList>
            <person name="Luo Q."/>
            <person name="Hiessl S."/>
            <person name="Poehlein A."/>
            <person name="Daniel R."/>
            <person name="Steinbuchel A."/>
        </authorList>
    </citation>
    <scope>NUCLEOTIDE SEQUENCE [LARGE SCALE GENOMIC DNA]</scope>
    <source>
        <strain evidence="2">SH22a</strain>
    </source>
</reference>
<keyword evidence="3" id="KW-1185">Reference proteome</keyword>
<dbReference type="HOGENOM" id="CLU_2602494_0_0_11"/>
<gene>
    <name evidence="2" type="ORF">NONO_c22400</name>
</gene>
<name>W5TDH9_9NOCA</name>
<evidence type="ECO:0000313" key="2">
    <source>
        <dbReference type="EMBL" id="AHH17038.1"/>
    </source>
</evidence>
<dbReference type="RefSeq" id="WP_148306810.1">
    <property type="nucleotide sequence ID" value="NZ_CP006850.1"/>
</dbReference>
<dbReference type="EMBL" id="CP006850">
    <property type="protein sequence ID" value="AHH17038.1"/>
    <property type="molecule type" value="Genomic_DNA"/>
</dbReference>
<dbReference type="Proteomes" id="UP000019150">
    <property type="component" value="Chromosome"/>
</dbReference>
<sequence length="79" mass="8671">METGARPVEPPAAWHRAAVDRADRDRDVVDLDELRRKRAGDATPLAGIRLRVKPRRISDDVGDLDDSPPAAGPGGRHRK</sequence>
<evidence type="ECO:0000313" key="3">
    <source>
        <dbReference type="Proteomes" id="UP000019150"/>
    </source>
</evidence>
<evidence type="ECO:0000256" key="1">
    <source>
        <dbReference type="SAM" id="MobiDB-lite"/>
    </source>
</evidence>
<dbReference type="PATRIC" id="fig|1415166.3.peg.2281"/>
<organism evidence="2 3">
    <name type="scientific">Nocardia nova SH22a</name>
    <dbReference type="NCBI Taxonomy" id="1415166"/>
    <lineage>
        <taxon>Bacteria</taxon>
        <taxon>Bacillati</taxon>
        <taxon>Actinomycetota</taxon>
        <taxon>Actinomycetes</taxon>
        <taxon>Mycobacteriales</taxon>
        <taxon>Nocardiaceae</taxon>
        <taxon>Nocardia</taxon>
    </lineage>
</organism>
<feature type="region of interest" description="Disordered" evidence="1">
    <location>
        <begin position="52"/>
        <end position="79"/>
    </location>
</feature>